<dbReference type="InterPro" id="IPR040690">
    <property type="entry name" value="FtsX_ECD"/>
</dbReference>
<evidence type="ECO:0000256" key="2">
    <source>
        <dbReference type="ARBA" id="ARBA00007379"/>
    </source>
</evidence>
<evidence type="ECO:0000256" key="11">
    <source>
        <dbReference type="ARBA" id="ARBA00023306"/>
    </source>
</evidence>
<evidence type="ECO:0000256" key="10">
    <source>
        <dbReference type="ARBA" id="ARBA00023136"/>
    </source>
</evidence>
<comment type="subcellular location">
    <subcellularLocation>
        <location evidence="1">Cell inner membrane</location>
        <topology evidence="1">Multi-pass membrane protein</topology>
    </subcellularLocation>
</comment>
<feature type="transmembrane region" description="Helical" evidence="13">
    <location>
        <begin position="279"/>
        <end position="303"/>
    </location>
</feature>
<dbReference type="Gene3D" id="3.30.70.3040">
    <property type="match status" value="1"/>
</dbReference>
<keyword evidence="8 13" id="KW-0812">Transmembrane</keyword>
<evidence type="ECO:0000256" key="4">
    <source>
        <dbReference type="ARBA" id="ARBA00021907"/>
    </source>
</evidence>
<dbReference type="STRING" id="233100.SAMN05216526_0898"/>
<dbReference type="Pfam" id="PF02687">
    <property type="entry name" value="FtsX"/>
    <property type="match status" value="1"/>
</dbReference>
<comment type="function">
    <text evidence="12">Part of the ABC transporter FtsEX involved in cellular division.</text>
</comment>
<evidence type="ECO:0000256" key="12">
    <source>
        <dbReference type="PIRNR" id="PIRNR003097"/>
    </source>
</evidence>
<keyword evidence="9 13" id="KW-1133">Transmembrane helix</keyword>
<proteinExistence type="inferred from homology"/>
<dbReference type="GO" id="GO:0032153">
    <property type="term" value="C:cell division site"/>
    <property type="evidence" value="ECO:0007669"/>
    <property type="project" value="TreeGrafter"/>
</dbReference>
<keyword evidence="10 12" id="KW-0472">Membrane</keyword>
<keyword evidence="7 12" id="KW-0132">Cell division</keyword>
<evidence type="ECO:0000256" key="9">
    <source>
        <dbReference type="ARBA" id="ARBA00022989"/>
    </source>
</evidence>
<dbReference type="Proteomes" id="UP000223759">
    <property type="component" value="Unassembled WGS sequence"/>
</dbReference>
<dbReference type="NCBIfam" id="TIGR00439">
    <property type="entry name" value="FtsX_Gneg"/>
    <property type="match status" value="1"/>
</dbReference>
<feature type="domain" description="FtsX extracellular" evidence="15">
    <location>
        <begin position="71"/>
        <end position="165"/>
    </location>
</feature>
<protein>
    <recommendedName>
        <fullName evidence="4 12">Cell division protein FtsX</fullName>
    </recommendedName>
</protein>
<dbReference type="PIRSF" id="PIRSF003097">
    <property type="entry name" value="FtsX"/>
    <property type="match status" value="1"/>
</dbReference>
<evidence type="ECO:0000256" key="13">
    <source>
        <dbReference type="SAM" id="Phobius"/>
    </source>
</evidence>
<evidence type="ECO:0000259" key="14">
    <source>
        <dbReference type="Pfam" id="PF02687"/>
    </source>
</evidence>
<dbReference type="PANTHER" id="PTHR47755:SF1">
    <property type="entry name" value="CELL DIVISION PROTEIN FTSX"/>
    <property type="match status" value="1"/>
</dbReference>
<evidence type="ECO:0000256" key="6">
    <source>
        <dbReference type="ARBA" id="ARBA00022519"/>
    </source>
</evidence>
<dbReference type="InterPro" id="IPR003838">
    <property type="entry name" value="ABC3_permease_C"/>
</dbReference>
<feature type="transmembrane region" description="Helical" evidence="13">
    <location>
        <begin position="33"/>
        <end position="56"/>
    </location>
</feature>
<dbReference type="RefSeq" id="WP_076755338.1">
    <property type="nucleotide sequence ID" value="NZ_CP023018.1"/>
</dbReference>
<accession>A0A1R3VW59</accession>
<dbReference type="InterPro" id="IPR004513">
    <property type="entry name" value="FtsX"/>
</dbReference>
<evidence type="ECO:0000256" key="7">
    <source>
        <dbReference type="ARBA" id="ARBA00022618"/>
    </source>
</evidence>
<evidence type="ECO:0000313" key="16">
    <source>
        <dbReference type="EMBL" id="SIT68631.1"/>
    </source>
</evidence>
<name>A0A1R3VW59_9GAMM</name>
<evidence type="ECO:0000256" key="8">
    <source>
        <dbReference type="ARBA" id="ARBA00022692"/>
    </source>
</evidence>
<feature type="domain" description="ABC3 transporter permease C-terminal" evidence="14">
    <location>
        <begin position="188"/>
        <end position="303"/>
    </location>
</feature>
<dbReference type="OrthoDB" id="9813411at2"/>
<evidence type="ECO:0000256" key="5">
    <source>
        <dbReference type="ARBA" id="ARBA00022475"/>
    </source>
</evidence>
<dbReference type="GO" id="GO:0005886">
    <property type="term" value="C:plasma membrane"/>
    <property type="evidence" value="ECO:0007669"/>
    <property type="project" value="UniProtKB-SubCell"/>
</dbReference>
<evidence type="ECO:0000256" key="1">
    <source>
        <dbReference type="ARBA" id="ARBA00004429"/>
    </source>
</evidence>
<dbReference type="InterPro" id="IPR047590">
    <property type="entry name" value="FtsX_proteobact-type"/>
</dbReference>
<dbReference type="EMBL" id="FTPK01000002">
    <property type="protein sequence ID" value="SIT68631.1"/>
    <property type="molecule type" value="Genomic_DNA"/>
</dbReference>
<sequence length="312" mass="33829">MAKPALYSRLQAWGLRHVEALQFSLHKLISAPLASALTLLVIGIALTLPGSLYLLLSNVQTLTPHWQDSSQVSVFLRTDAAAEELPRLVAELGRDPRVAQIQSMTPEQALAEFRRHSGFGEALDVLGDNPLPATILVTPTADHRSPEALSELITDWQRLDIVASVEVDLLWLQRLSAIARTLERGTLLLALLLAAAVLLVIGNTIRLDIQNRREEIEVAKLVGATDGFIRRPFLYGGLWLGLGGALLAITLSFILLIVLNGPIRELAGLYGSPFGLSGLSLIEMLGLLFLGSALGLIGAWLTVGRHFKNIEP</sequence>
<organism evidence="16 17">
    <name type="scientific">Ectothiorhodosinus mongolicus</name>
    <dbReference type="NCBI Taxonomy" id="233100"/>
    <lineage>
        <taxon>Bacteria</taxon>
        <taxon>Pseudomonadati</taxon>
        <taxon>Pseudomonadota</taxon>
        <taxon>Gammaproteobacteria</taxon>
        <taxon>Chromatiales</taxon>
        <taxon>Ectothiorhodospiraceae</taxon>
        <taxon>Ectothiorhodosinus</taxon>
    </lineage>
</organism>
<reference evidence="16 17" key="1">
    <citation type="submission" date="2017-01" db="EMBL/GenBank/DDBJ databases">
        <authorList>
            <person name="Mah S.A."/>
            <person name="Swanson W.J."/>
            <person name="Moy G.W."/>
            <person name="Vacquier V.D."/>
        </authorList>
    </citation>
    <scope>NUCLEOTIDE SEQUENCE [LARGE SCALE GENOMIC DNA]</scope>
    <source>
        <strain evidence="16 17">M9</strain>
    </source>
</reference>
<gene>
    <name evidence="16" type="ORF">SAMN05216526_0898</name>
</gene>
<keyword evidence="17" id="KW-1185">Reference proteome</keyword>
<feature type="transmembrane region" description="Helical" evidence="13">
    <location>
        <begin position="238"/>
        <end position="259"/>
    </location>
</feature>
<comment type="similarity">
    <text evidence="2 12">Belongs to the ABC-4 integral membrane protein family. FtsX subfamily.</text>
</comment>
<comment type="subunit">
    <text evidence="3">Forms a membrane-associated complex with FtsE.</text>
</comment>
<evidence type="ECO:0000256" key="3">
    <source>
        <dbReference type="ARBA" id="ARBA00011160"/>
    </source>
</evidence>
<dbReference type="PANTHER" id="PTHR47755">
    <property type="entry name" value="CELL DIVISION PROTEIN FTSX"/>
    <property type="match status" value="1"/>
</dbReference>
<dbReference type="Pfam" id="PF18075">
    <property type="entry name" value="FtsX_ECD"/>
    <property type="match status" value="1"/>
</dbReference>
<keyword evidence="5 12" id="KW-1003">Cell membrane</keyword>
<dbReference type="GO" id="GO:0051301">
    <property type="term" value="P:cell division"/>
    <property type="evidence" value="ECO:0007669"/>
    <property type="project" value="UniProtKB-KW"/>
</dbReference>
<keyword evidence="6 12" id="KW-0997">Cell inner membrane</keyword>
<dbReference type="AlphaFoldDB" id="A0A1R3VW59"/>
<evidence type="ECO:0000259" key="15">
    <source>
        <dbReference type="Pfam" id="PF18075"/>
    </source>
</evidence>
<evidence type="ECO:0000313" key="17">
    <source>
        <dbReference type="Proteomes" id="UP000223759"/>
    </source>
</evidence>
<keyword evidence="11 12" id="KW-0131">Cell cycle</keyword>
<feature type="transmembrane region" description="Helical" evidence="13">
    <location>
        <begin position="185"/>
        <end position="205"/>
    </location>
</feature>